<organism evidence="7 8">
    <name type="scientific">Elysia crispata</name>
    <name type="common">lettuce slug</name>
    <dbReference type="NCBI Taxonomy" id="231223"/>
    <lineage>
        <taxon>Eukaryota</taxon>
        <taxon>Metazoa</taxon>
        <taxon>Spiralia</taxon>
        <taxon>Lophotrochozoa</taxon>
        <taxon>Mollusca</taxon>
        <taxon>Gastropoda</taxon>
        <taxon>Heterobranchia</taxon>
        <taxon>Euthyneura</taxon>
        <taxon>Panpulmonata</taxon>
        <taxon>Sacoglossa</taxon>
        <taxon>Placobranchoidea</taxon>
        <taxon>Plakobranchidae</taxon>
        <taxon>Elysia</taxon>
    </lineage>
</organism>
<keyword evidence="3" id="KW-0249">Electron transport</keyword>
<dbReference type="GO" id="GO:0045454">
    <property type="term" value="P:cell redox homeostasis"/>
    <property type="evidence" value="ECO:0007669"/>
    <property type="project" value="TreeGrafter"/>
</dbReference>
<keyword evidence="5" id="KW-0676">Redox-active center</keyword>
<dbReference type="PANTHER" id="PTHR43601:SF3">
    <property type="entry name" value="THIOREDOXIN, MITOCHONDRIAL"/>
    <property type="match status" value="1"/>
</dbReference>
<dbReference type="CDD" id="cd02947">
    <property type="entry name" value="TRX_family"/>
    <property type="match status" value="1"/>
</dbReference>
<dbReference type="PANTHER" id="PTHR43601">
    <property type="entry name" value="THIOREDOXIN, MITOCHONDRIAL"/>
    <property type="match status" value="1"/>
</dbReference>
<dbReference type="EMBL" id="JAWDGP010001698">
    <property type="protein sequence ID" value="KAK3789090.1"/>
    <property type="molecule type" value="Genomic_DNA"/>
</dbReference>
<dbReference type="GO" id="GO:0005739">
    <property type="term" value="C:mitochondrion"/>
    <property type="evidence" value="ECO:0007669"/>
    <property type="project" value="TreeGrafter"/>
</dbReference>
<name>A0AAE1E0I8_9GAST</name>
<dbReference type="SUPFAM" id="SSF52833">
    <property type="entry name" value="Thioredoxin-like"/>
    <property type="match status" value="1"/>
</dbReference>
<gene>
    <name evidence="7" type="ORF">RRG08_063804</name>
</gene>
<dbReference type="PRINTS" id="PR00421">
    <property type="entry name" value="THIOREDOXIN"/>
</dbReference>
<evidence type="ECO:0000256" key="4">
    <source>
        <dbReference type="ARBA" id="ARBA00023157"/>
    </source>
</evidence>
<keyword evidence="8" id="KW-1185">Reference proteome</keyword>
<protein>
    <recommendedName>
        <fullName evidence="6">Thioredoxin domain-containing protein</fullName>
    </recommendedName>
</protein>
<accession>A0AAE1E0I8</accession>
<dbReference type="FunFam" id="3.40.30.10:FF:000001">
    <property type="entry name" value="Thioredoxin"/>
    <property type="match status" value="1"/>
</dbReference>
<evidence type="ECO:0000256" key="3">
    <source>
        <dbReference type="ARBA" id="ARBA00022982"/>
    </source>
</evidence>
<sequence>MFIGTQVLLLSASHNMNVAKQLFRQPAHFTKVLKVVPSALLRTTGLQQFTHGGLKPAVLQPCLSLQSSISRHMSSTQSCKFEVINVQDEDDFKKRVLESDIPVIVDFHATWCGPCKLLGPRLEKLLAEERGKVIMAKVDIDENSDLAMEYGVRSVPTVMGMKDGKVQNQFVGLIDDDQIQTFVDKLIIS</sequence>
<dbReference type="InterPro" id="IPR013766">
    <property type="entry name" value="Thioredoxin_domain"/>
</dbReference>
<evidence type="ECO:0000313" key="7">
    <source>
        <dbReference type="EMBL" id="KAK3789090.1"/>
    </source>
</evidence>
<dbReference type="PROSITE" id="PS51352">
    <property type="entry name" value="THIOREDOXIN_2"/>
    <property type="match status" value="1"/>
</dbReference>
<dbReference type="GO" id="GO:0015035">
    <property type="term" value="F:protein-disulfide reductase activity"/>
    <property type="evidence" value="ECO:0007669"/>
    <property type="project" value="InterPro"/>
</dbReference>
<evidence type="ECO:0000256" key="2">
    <source>
        <dbReference type="ARBA" id="ARBA00022448"/>
    </source>
</evidence>
<keyword evidence="2" id="KW-0813">Transport</keyword>
<dbReference type="NCBIfam" id="TIGR01068">
    <property type="entry name" value="thioredoxin"/>
    <property type="match status" value="1"/>
</dbReference>
<dbReference type="AlphaFoldDB" id="A0AAE1E0I8"/>
<dbReference type="Proteomes" id="UP001283361">
    <property type="component" value="Unassembled WGS sequence"/>
</dbReference>
<evidence type="ECO:0000256" key="1">
    <source>
        <dbReference type="ARBA" id="ARBA00008987"/>
    </source>
</evidence>
<proteinExistence type="inferred from homology"/>
<dbReference type="InterPro" id="IPR005746">
    <property type="entry name" value="Thioredoxin"/>
</dbReference>
<dbReference type="Pfam" id="PF00085">
    <property type="entry name" value="Thioredoxin"/>
    <property type="match status" value="1"/>
</dbReference>
<comment type="caution">
    <text evidence="7">The sequence shown here is derived from an EMBL/GenBank/DDBJ whole genome shotgun (WGS) entry which is preliminary data.</text>
</comment>
<reference evidence="7" key="1">
    <citation type="journal article" date="2023" name="G3 (Bethesda)">
        <title>A reference genome for the long-term kleptoplast-retaining sea slug Elysia crispata morphotype clarki.</title>
        <authorList>
            <person name="Eastman K.E."/>
            <person name="Pendleton A.L."/>
            <person name="Shaikh M.A."/>
            <person name="Suttiyut T."/>
            <person name="Ogas R."/>
            <person name="Tomko P."/>
            <person name="Gavelis G."/>
            <person name="Widhalm J.R."/>
            <person name="Wisecaver J.H."/>
        </authorList>
    </citation>
    <scope>NUCLEOTIDE SEQUENCE</scope>
    <source>
        <strain evidence="7">ECLA1</strain>
    </source>
</reference>
<evidence type="ECO:0000313" key="8">
    <source>
        <dbReference type="Proteomes" id="UP001283361"/>
    </source>
</evidence>
<comment type="similarity">
    <text evidence="1">Belongs to the thioredoxin family.</text>
</comment>
<feature type="domain" description="Thioredoxin" evidence="6">
    <location>
        <begin position="54"/>
        <end position="188"/>
    </location>
</feature>
<keyword evidence="4" id="KW-1015">Disulfide bond</keyword>
<dbReference type="PROSITE" id="PS00194">
    <property type="entry name" value="THIOREDOXIN_1"/>
    <property type="match status" value="1"/>
</dbReference>
<evidence type="ECO:0000259" key="6">
    <source>
        <dbReference type="PROSITE" id="PS51352"/>
    </source>
</evidence>
<dbReference type="InterPro" id="IPR036249">
    <property type="entry name" value="Thioredoxin-like_sf"/>
</dbReference>
<evidence type="ECO:0000256" key="5">
    <source>
        <dbReference type="ARBA" id="ARBA00023284"/>
    </source>
</evidence>
<dbReference type="Gene3D" id="3.40.30.10">
    <property type="entry name" value="Glutaredoxin"/>
    <property type="match status" value="1"/>
</dbReference>
<dbReference type="InterPro" id="IPR017937">
    <property type="entry name" value="Thioredoxin_CS"/>
</dbReference>